<protein>
    <submittedName>
        <fullName evidence="1">Uncharacterized protein</fullName>
    </submittedName>
</protein>
<dbReference type="OrthoDB" id="3944028at2759"/>
<dbReference type="EMBL" id="MUNK01000166">
    <property type="protein sequence ID" value="OTA28059.1"/>
    <property type="molecule type" value="Genomic_DNA"/>
</dbReference>
<comment type="caution">
    <text evidence="1">The sequence shown here is derived from an EMBL/GenBank/DDBJ whole genome shotgun (WGS) entry which is preliminary data.</text>
</comment>
<name>A0A1Z5T0G5_HORWE</name>
<proteinExistence type="predicted"/>
<organism evidence="1 2">
    <name type="scientific">Hortaea werneckii EXF-2000</name>
    <dbReference type="NCBI Taxonomy" id="1157616"/>
    <lineage>
        <taxon>Eukaryota</taxon>
        <taxon>Fungi</taxon>
        <taxon>Dikarya</taxon>
        <taxon>Ascomycota</taxon>
        <taxon>Pezizomycotina</taxon>
        <taxon>Dothideomycetes</taxon>
        <taxon>Dothideomycetidae</taxon>
        <taxon>Mycosphaerellales</taxon>
        <taxon>Teratosphaeriaceae</taxon>
        <taxon>Hortaea</taxon>
    </lineage>
</organism>
<dbReference type="InParanoid" id="A0A1Z5T0G5"/>
<dbReference type="VEuPathDB" id="FungiDB:BTJ68_10849"/>
<evidence type="ECO:0000313" key="2">
    <source>
        <dbReference type="Proteomes" id="UP000194280"/>
    </source>
</evidence>
<keyword evidence="2" id="KW-1185">Reference proteome</keyword>
<evidence type="ECO:0000313" key="1">
    <source>
        <dbReference type="EMBL" id="OTA28059.1"/>
    </source>
</evidence>
<sequence>MHHLLAGIRMTKAEGDSELWTTDIKDRSVHHHEQCFVSSQQHSIVQPDQLCIRSCPPKHSDNPPVKMLPKYLFCFATAALSVFATPTTPKSTKTTKTTAVATPTGTNNGGQFITQCVNVGLSVADCTDLLNIAGLNGNSISIGGGGGSGSGTTPVNNGAQFFTKCANLGISVLDCAEVANIAILNGNNIAIDLSFLVDLLKQLGVPGLLAGLIGLLTRTVNGLVLLPGGLL</sequence>
<dbReference type="AlphaFoldDB" id="A0A1Z5T0G5"/>
<accession>A0A1Z5T0G5</accession>
<gene>
    <name evidence="1" type="ORF">BTJ68_10849</name>
</gene>
<dbReference type="Proteomes" id="UP000194280">
    <property type="component" value="Unassembled WGS sequence"/>
</dbReference>
<reference evidence="1 2" key="1">
    <citation type="submission" date="2017-01" db="EMBL/GenBank/DDBJ databases">
        <title>The recent genome duplication of the halophilic yeast Hortaea werneckii: insights from long-read sequencing.</title>
        <authorList>
            <person name="Sinha S."/>
            <person name="Flibotte S."/>
            <person name="Neira M."/>
            <person name="Lenassi M."/>
            <person name="Gostincar C."/>
            <person name="Stajich J.E."/>
            <person name="Nislow C.E."/>
        </authorList>
    </citation>
    <scope>NUCLEOTIDE SEQUENCE [LARGE SCALE GENOMIC DNA]</scope>
    <source>
        <strain evidence="1 2">EXF-2000</strain>
    </source>
</reference>